<keyword evidence="1" id="KW-0479">Metal-binding</keyword>
<dbReference type="Pfam" id="PF00403">
    <property type="entry name" value="HMA"/>
    <property type="match status" value="1"/>
</dbReference>
<dbReference type="FunFam" id="3.30.70.100:FF:000001">
    <property type="entry name" value="ATPase copper transporting beta"/>
    <property type="match status" value="1"/>
</dbReference>
<dbReference type="GO" id="GO:0046872">
    <property type="term" value="F:metal ion binding"/>
    <property type="evidence" value="ECO:0007669"/>
    <property type="project" value="UniProtKB-KW"/>
</dbReference>
<dbReference type="Pfam" id="PF13386">
    <property type="entry name" value="DsbD_2"/>
    <property type="match status" value="1"/>
</dbReference>
<dbReference type="CDD" id="cd00371">
    <property type="entry name" value="HMA"/>
    <property type="match status" value="1"/>
</dbReference>
<dbReference type="PANTHER" id="PTHR42208">
    <property type="entry name" value="HEAVY METAL TRANSPORTER-RELATED"/>
    <property type="match status" value="1"/>
</dbReference>
<gene>
    <name evidence="4" type="ORF">U732_3163</name>
</gene>
<feature type="domain" description="HMA" evidence="3">
    <location>
        <begin position="4"/>
        <end position="70"/>
    </location>
</feature>
<dbReference type="Proteomes" id="UP000031366">
    <property type="component" value="Unassembled WGS sequence"/>
</dbReference>
<feature type="transmembrane region" description="Helical" evidence="2">
    <location>
        <begin position="80"/>
        <end position="97"/>
    </location>
</feature>
<protein>
    <submittedName>
        <fullName evidence="4">Cytochrome C biogenesis transmembrane region family protein</fullName>
    </submittedName>
</protein>
<dbReference type="SUPFAM" id="SSF55008">
    <property type="entry name" value="HMA, heavy metal-associated domain"/>
    <property type="match status" value="1"/>
</dbReference>
<keyword evidence="5" id="KW-1185">Reference proteome</keyword>
<feature type="transmembrane region" description="Helical" evidence="2">
    <location>
        <begin position="155"/>
        <end position="177"/>
    </location>
</feature>
<proteinExistence type="predicted"/>
<evidence type="ECO:0000256" key="2">
    <source>
        <dbReference type="SAM" id="Phobius"/>
    </source>
</evidence>
<keyword evidence="2 4" id="KW-0812">Transmembrane</keyword>
<organism evidence="4 5">
    <name type="scientific">Clostridium argentinense CDC 2741</name>
    <dbReference type="NCBI Taxonomy" id="1418104"/>
    <lineage>
        <taxon>Bacteria</taxon>
        <taxon>Bacillati</taxon>
        <taxon>Bacillota</taxon>
        <taxon>Clostridia</taxon>
        <taxon>Eubacteriales</taxon>
        <taxon>Clostridiaceae</taxon>
        <taxon>Clostridium</taxon>
    </lineage>
</organism>
<accession>A0A0C1UJT4</accession>
<dbReference type="PANTHER" id="PTHR42208:SF1">
    <property type="entry name" value="HEAVY METAL TRANSPORTER"/>
    <property type="match status" value="1"/>
</dbReference>
<keyword evidence="2" id="KW-0472">Membrane</keyword>
<sequence length="465" mass="51044">MSLKKEYIKVKGMTCTSCEKRIEKNIKNLPGIINVKCNYRNETVIIEYNLELYNKEVIINTIESLGYVVLEKSYKDFSKYIGVGIIILAIILLGKFTTGFNMDKALINASYFMLFIIGAITSLHCVGMCGGIMMSQTLSSPNKSEAIKPALLYNIGRIISYTILGGIVGAVGSIFSVSPKITAIIQIIASLYMILMGLNMMGFNILRSINIKLPFSDCTKVKRKKSPILIGLLNGFMPCGPLQTMQLYALSTGSAILGAKSMFFFALGTVPLMFIFGTLSTLFIKGKNAINLMKFSGMLIIVLGLIMANRGFTVVGLNMAEPFSAKENADLTIEGNQLPKIENGVQIIKTTADIFGYSPRTIYVDKNKPIKWIIEGETLTSCNNEIIIPSLGQRIKLKEGENIINLGNTDETIKYSCWMGMLSGTIKVVDNLNNISPSEKESNDKSFTPSCCSSSNMGNFNGNEN</sequence>
<feature type="transmembrane region" description="Helical" evidence="2">
    <location>
        <begin position="262"/>
        <end position="284"/>
    </location>
</feature>
<evidence type="ECO:0000313" key="5">
    <source>
        <dbReference type="Proteomes" id="UP000031366"/>
    </source>
</evidence>
<name>A0A0C1UJT4_9CLOT</name>
<feature type="transmembrane region" description="Helical" evidence="2">
    <location>
        <begin position="296"/>
        <end position="317"/>
    </location>
</feature>
<dbReference type="Gene3D" id="3.30.70.100">
    <property type="match status" value="1"/>
</dbReference>
<keyword evidence="2" id="KW-1133">Transmembrane helix</keyword>
<feature type="transmembrane region" description="Helical" evidence="2">
    <location>
        <begin position="227"/>
        <end position="250"/>
    </location>
</feature>
<dbReference type="RefSeq" id="WP_052268017.1">
    <property type="nucleotide sequence ID" value="NZ_AYSO01000014.1"/>
</dbReference>
<dbReference type="AlphaFoldDB" id="A0A0C1UJT4"/>
<dbReference type="EMBL" id="AYSO01000014">
    <property type="protein sequence ID" value="KIE47540.1"/>
    <property type="molecule type" value="Genomic_DNA"/>
</dbReference>
<evidence type="ECO:0000256" key="1">
    <source>
        <dbReference type="ARBA" id="ARBA00022723"/>
    </source>
</evidence>
<dbReference type="InterPro" id="IPR039447">
    <property type="entry name" value="UreH-like_TM_dom"/>
</dbReference>
<dbReference type="InterPro" id="IPR036163">
    <property type="entry name" value="HMA_dom_sf"/>
</dbReference>
<reference evidence="4 5" key="1">
    <citation type="journal article" date="2015" name="Infect. Genet. Evol.">
        <title>Genomic sequences of six botulinum neurotoxin-producing strains representing three clostridial species illustrate the mobility and diversity of botulinum neurotoxin genes.</title>
        <authorList>
            <person name="Smith T.J."/>
            <person name="Hill K.K."/>
            <person name="Xie G."/>
            <person name="Foley B.T."/>
            <person name="Williamson C.H."/>
            <person name="Foster J.T."/>
            <person name="Johnson S.L."/>
            <person name="Chertkov O."/>
            <person name="Teshima H."/>
            <person name="Gibbons H.S."/>
            <person name="Johnsky L.A."/>
            <person name="Karavis M.A."/>
            <person name="Smith L.A."/>
        </authorList>
    </citation>
    <scope>NUCLEOTIDE SEQUENCE [LARGE SCALE GENOMIC DNA]</scope>
    <source>
        <strain evidence="4 5">CDC 2741</strain>
    </source>
</reference>
<dbReference type="InterPro" id="IPR008972">
    <property type="entry name" value="Cupredoxin"/>
</dbReference>
<dbReference type="InterPro" id="IPR006121">
    <property type="entry name" value="HMA_dom"/>
</dbReference>
<comment type="caution">
    <text evidence="4">The sequence shown here is derived from an EMBL/GenBank/DDBJ whole genome shotgun (WGS) entry which is preliminary data.</text>
</comment>
<dbReference type="PROSITE" id="PS50846">
    <property type="entry name" value="HMA_2"/>
    <property type="match status" value="1"/>
</dbReference>
<evidence type="ECO:0000313" key="4">
    <source>
        <dbReference type="EMBL" id="KIE47540.1"/>
    </source>
</evidence>
<feature type="transmembrane region" description="Helical" evidence="2">
    <location>
        <begin position="109"/>
        <end position="134"/>
    </location>
</feature>
<evidence type="ECO:0000259" key="3">
    <source>
        <dbReference type="PROSITE" id="PS50846"/>
    </source>
</evidence>
<dbReference type="OrthoDB" id="9800141at2"/>
<feature type="transmembrane region" description="Helical" evidence="2">
    <location>
        <begin position="183"/>
        <end position="206"/>
    </location>
</feature>
<dbReference type="Gene3D" id="2.60.40.420">
    <property type="entry name" value="Cupredoxins - blue copper proteins"/>
    <property type="match status" value="1"/>
</dbReference>